<organism evidence="3 4">
    <name type="scientific">Mycena venus</name>
    <dbReference type="NCBI Taxonomy" id="2733690"/>
    <lineage>
        <taxon>Eukaryota</taxon>
        <taxon>Fungi</taxon>
        <taxon>Dikarya</taxon>
        <taxon>Basidiomycota</taxon>
        <taxon>Agaricomycotina</taxon>
        <taxon>Agaricomycetes</taxon>
        <taxon>Agaricomycetidae</taxon>
        <taxon>Agaricales</taxon>
        <taxon>Marasmiineae</taxon>
        <taxon>Mycenaceae</taxon>
        <taxon>Mycena</taxon>
    </lineage>
</organism>
<keyword evidence="2" id="KW-1133">Transmembrane helix</keyword>
<gene>
    <name evidence="3" type="ORF">MVEN_00765400</name>
</gene>
<sequence length="269" mass="29295">MTPDEVKTLRSIGLDVMRSFVAITNEMILLIATLMLTYCVAAVGSEIVARTFQMPAFCCNVQTATYAMALATTATAAILIAFTTWNFRKAIKPLLSGNIVMGGGTTHRRRSAVEILLLLLVESGVFYFLFFAIQVVGAIPRVHDWVLTKPGASFAYTMFSYCSSVIVGIYPTAVVVIAHLQTSVLDDAAVSNATPLRMAQPGAGGSSGTWPTTLQGSNKPENETELSTGIHPTSIGHELQNRLNLWVFEMRFLQPVCTMIILYLQHTLL</sequence>
<keyword evidence="2" id="KW-0812">Transmembrane</keyword>
<feature type="transmembrane region" description="Helical" evidence="2">
    <location>
        <begin position="158"/>
        <end position="178"/>
    </location>
</feature>
<reference evidence="3" key="1">
    <citation type="submission" date="2020-05" db="EMBL/GenBank/DDBJ databases">
        <title>Mycena genomes resolve the evolution of fungal bioluminescence.</title>
        <authorList>
            <person name="Tsai I.J."/>
        </authorList>
    </citation>
    <scope>NUCLEOTIDE SEQUENCE</scope>
    <source>
        <strain evidence="3">CCC161011</strain>
    </source>
</reference>
<keyword evidence="4" id="KW-1185">Reference proteome</keyword>
<evidence type="ECO:0000313" key="4">
    <source>
        <dbReference type="Proteomes" id="UP000620124"/>
    </source>
</evidence>
<evidence type="ECO:0000313" key="3">
    <source>
        <dbReference type="EMBL" id="KAF7360357.1"/>
    </source>
</evidence>
<keyword evidence="2" id="KW-0472">Membrane</keyword>
<feature type="transmembrane region" description="Helical" evidence="2">
    <location>
        <begin position="64"/>
        <end position="85"/>
    </location>
</feature>
<dbReference type="EMBL" id="JACAZI010000005">
    <property type="protein sequence ID" value="KAF7360357.1"/>
    <property type="molecule type" value="Genomic_DNA"/>
</dbReference>
<dbReference type="AlphaFoldDB" id="A0A8H7D5S6"/>
<evidence type="ECO:0000256" key="1">
    <source>
        <dbReference type="SAM" id="MobiDB-lite"/>
    </source>
</evidence>
<feature type="transmembrane region" description="Helical" evidence="2">
    <location>
        <begin position="115"/>
        <end position="138"/>
    </location>
</feature>
<proteinExistence type="predicted"/>
<evidence type="ECO:0000256" key="2">
    <source>
        <dbReference type="SAM" id="Phobius"/>
    </source>
</evidence>
<accession>A0A8H7D5S6</accession>
<comment type="caution">
    <text evidence="3">The sequence shown here is derived from an EMBL/GenBank/DDBJ whole genome shotgun (WGS) entry which is preliminary data.</text>
</comment>
<protein>
    <submittedName>
        <fullName evidence="3">Uncharacterized protein</fullName>
    </submittedName>
</protein>
<dbReference type="Proteomes" id="UP000620124">
    <property type="component" value="Unassembled WGS sequence"/>
</dbReference>
<feature type="region of interest" description="Disordered" evidence="1">
    <location>
        <begin position="199"/>
        <end position="232"/>
    </location>
</feature>
<dbReference type="OrthoDB" id="3248740at2759"/>
<name>A0A8H7D5S6_9AGAR</name>
<feature type="compositionally biased region" description="Polar residues" evidence="1">
    <location>
        <begin position="208"/>
        <end position="231"/>
    </location>
</feature>
<feature type="transmembrane region" description="Helical" evidence="2">
    <location>
        <begin position="20"/>
        <end position="44"/>
    </location>
</feature>